<reference evidence="1" key="1">
    <citation type="submission" date="2018-06" db="EMBL/GenBank/DDBJ databases">
        <authorList>
            <person name="Zhirakovskaya E."/>
        </authorList>
    </citation>
    <scope>NUCLEOTIDE SEQUENCE</scope>
</reference>
<sequence length="123" mass="13895">MSVKINIETLSKMTLKHRFLYAVSTGALGAVDDRGIIVTAKQFRLYFNDIQGLYTTSFLPAATIEIGQNSISHTKFVFRLSKGIYRVHEDAIEAFIALYQLNHQDKSSKDPINNKKTHISETC</sequence>
<protein>
    <submittedName>
        <fullName evidence="1">Uncharacterized protein</fullName>
    </submittedName>
</protein>
<organism evidence="1">
    <name type="scientific">hydrothermal vent metagenome</name>
    <dbReference type="NCBI Taxonomy" id="652676"/>
    <lineage>
        <taxon>unclassified sequences</taxon>
        <taxon>metagenomes</taxon>
        <taxon>ecological metagenomes</taxon>
    </lineage>
</organism>
<evidence type="ECO:0000313" key="1">
    <source>
        <dbReference type="EMBL" id="VAW57198.1"/>
    </source>
</evidence>
<proteinExistence type="predicted"/>
<accession>A0A3B0WMH1</accession>
<dbReference type="EMBL" id="UOFF01000351">
    <property type="protein sequence ID" value="VAW57198.1"/>
    <property type="molecule type" value="Genomic_DNA"/>
</dbReference>
<name>A0A3B0WMH1_9ZZZZ</name>
<dbReference type="AlphaFoldDB" id="A0A3B0WMH1"/>
<gene>
    <name evidence="1" type="ORF">MNBD_GAMMA07-455</name>
</gene>